<dbReference type="PANTHER" id="PTHR15679:SF8">
    <property type="entry name" value="PCNA-ASSOCIATED FACTOR"/>
    <property type="match status" value="1"/>
</dbReference>
<dbReference type="CTD" id="9768"/>
<dbReference type="KEGG" id="gga:101748248"/>
<reference evidence="12" key="3">
    <citation type="submission" date="2025-09" db="UniProtKB">
        <authorList>
            <consortium name="Ensembl"/>
        </authorList>
    </citation>
    <scope>IDENTIFICATION</scope>
    <source>
        <strain evidence="12">broiler</strain>
    </source>
</reference>
<evidence type="ECO:0000256" key="10">
    <source>
        <dbReference type="SAM" id="MobiDB-lite"/>
    </source>
</evidence>
<dbReference type="OMA" id="QPDHTDE"/>
<reference evidence="12" key="2">
    <citation type="submission" date="2025-08" db="UniProtKB">
        <authorList>
            <consortium name="Ensembl"/>
        </authorList>
    </citation>
    <scope>IDENTIFICATION</scope>
    <source>
        <strain evidence="12">broiler</strain>
    </source>
</reference>
<sequence length="110" mass="11828">MARTKASGGGGAYRKVLAGRAPRKVQGSGRLNAARLPPRPVRRIGRNSLCVRPVPAWQKGIGDFLRPQPKEDCDPDGEAAGSSGQGKKRRTRPLPPDPAEDDSSCEEQQE</sequence>
<keyword evidence="4" id="KW-0963">Cytoplasm</keyword>
<dbReference type="GO" id="GO:0005634">
    <property type="term" value="C:nucleus"/>
    <property type="evidence" value="ECO:0000318"/>
    <property type="project" value="GO_Central"/>
</dbReference>
<dbReference type="GO" id="GO:0019985">
    <property type="term" value="P:translesion synthesis"/>
    <property type="evidence" value="ECO:0000318"/>
    <property type="project" value="GO_Central"/>
</dbReference>
<evidence type="ECO:0000256" key="8">
    <source>
        <dbReference type="ARBA" id="ARBA00030014"/>
    </source>
</evidence>
<keyword evidence="6" id="KW-0234">DNA repair</keyword>
<dbReference type="GO" id="GO:0006281">
    <property type="term" value="P:DNA repair"/>
    <property type="evidence" value="ECO:0007669"/>
    <property type="project" value="UniProtKB-KW"/>
</dbReference>
<evidence type="ECO:0000256" key="9">
    <source>
        <dbReference type="ARBA" id="ARBA00031186"/>
    </source>
</evidence>
<name>A0A8V1A285_CHICK</name>
<evidence type="ECO:0000256" key="4">
    <source>
        <dbReference type="ARBA" id="ARBA00022490"/>
    </source>
</evidence>
<evidence type="ECO:0000313" key="13">
    <source>
        <dbReference type="Proteomes" id="UP000000539"/>
    </source>
</evidence>
<dbReference type="AlphaFoldDB" id="A0A8V1A285"/>
<dbReference type="Pfam" id="PF15715">
    <property type="entry name" value="PAF"/>
    <property type="match status" value="1"/>
</dbReference>
<proteinExistence type="predicted"/>
<evidence type="ECO:0000256" key="3">
    <source>
        <dbReference type="ARBA" id="ARBA00013777"/>
    </source>
</evidence>
<dbReference type="GO" id="GO:0003682">
    <property type="term" value="F:chromatin binding"/>
    <property type="evidence" value="ECO:0000318"/>
    <property type="project" value="GO_Central"/>
</dbReference>
<accession>A0A8V1A285</accession>
<dbReference type="RefSeq" id="XP_004943765.2">
    <property type="nucleotide sequence ID" value="XM_004943708.3"/>
</dbReference>
<dbReference type="GeneID" id="101748248"/>
<dbReference type="PANTHER" id="PTHR15679">
    <property type="entry name" value="PCNA-ASSOCIATED FACTOR"/>
    <property type="match status" value="1"/>
</dbReference>
<evidence type="ECO:0000256" key="1">
    <source>
        <dbReference type="ARBA" id="ARBA00004123"/>
    </source>
</evidence>
<feature type="domain" description="PCNA-associated factor histone-like" evidence="11">
    <location>
        <begin position="1"/>
        <end position="104"/>
    </location>
</feature>
<dbReference type="InterPro" id="IPR031444">
    <property type="entry name" value="PCNA-AF_dom"/>
</dbReference>
<evidence type="ECO:0000256" key="7">
    <source>
        <dbReference type="ARBA" id="ARBA00023242"/>
    </source>
</evidence>
<keyword evidence="7" id="KW-0539">Nucleus</keyword>
<dbReference type="Ensembl" id="ENSGALT00010058188.1">
    <property type="protein sequence ID" value="ENSGALP00010035344.1"/>
    <property type="gene ID" value="ENSGALG00010023880.1"/>
</dbReference>
<organism evidence="12 13">
    <name type="scientific">Gallus gallus</name>
    <name type="common">Chicken</name>
    <dbReference type="NCBI Taxonomy" id="9031"/>
    <lineage>
        <taxon>Eukaryota</taxon>
        <taxon>Metazoa</taxon>
        <taxon>Chordata</taxon>
        <taxon>Craniata</taxon>
        <taxon>Vertebrata</taxon>
        <taxon>Euteleostomi</taxon>
        <taxon>Archelosauria</taxon>
        <taxon>Archosauria</taxon>
        <taxon>Dinosauria</taxon>
        <taxon>Saurischia</taxon>
        <taxon>Theropoda</taxon>
        <taxon>Coelurosauria</taxon>
        <taxon>Aves</taxon>
        <taxon>Neognathae</taxon>
        <taxon>Galloanserae</taxon>
        <taxon>Galliformes</taxon>
        <taxon>Phasianidae</taxon>
        <taxon>Phasianinae</taxon>
        <taxon>Gallus</taxon>
    </lineage>
</organism>
<dbReference type="OrthoDB" id="7479084at2759"/>
<dbReference type="GO" id="GO:0051726">
    <property type="term" value="P:regulation of cell cycle"/>
    <property type="evidence" value="ECO:0007669"/>
    <property type="project" value="InterPro"/>
</dbReference>
<evidence type="ECO:0000259" key="11">
    <source>
        <dbReference type="Pfam" id="PF15715"/>
    </source>
</evidence>
<evidence type="ECO:0000256" key="6">
    <source>
        <dbReference type="ARBA" id="ARBA00023204"/>
    </source>
</evidence>
<dbReference type="InterPro" id="IPR040444">
    <property type="entry name" value="PCNA-AF"/>
</dbReference>
<dbReference type="GeneTree" id="ENSGT00960000189359"/>
<feature type="compositionally biased region" description="Acidic residues" evidence="10">
    <location>
        <begin position="98"/>
        <end position="110"/>
    </location>
</feature>
<reference evidence="12" key="1">
    <citation type="submission" date="2020-11" db="EMBL/GenBank/DDBJ databases">
        <title>Gallus gallus (Chicken) genome, bGalGal1, GRCg7b, maternal haplotype autosomes + Z &amp; W.</title>
        <authorList>
            <person name="Warren W."/>
            <person name="Formenti G."/>
            <person name="Fedrigo O."/>
            <person name="Haase B."/>
            <person name="Mountcastle J."/>
            <person name="Balacco J."/>
            <person name="Tracey A."/>
            <person name="Schneider V."/>
            <person name="Okimoto R."/>
            <person name="Cheng H."/>
            <person name="Hawken R."/>
            <person name="Howe K."/>
            <person name="Jarvis E.D."/>
        </authorList>
    </citation>
    <scope>NUCLEOTIDE SEQUENCE [LARGE SCALE GENOMIC DNA]</scope>
    <source>
        <strain evidence="12">Broiler</strain>
    </source>
</reference>
<evidence type="ECO:0000313" key="12">
    <source>
        <dbReference type="Ensembl" id="ENSGALP00010035344.1"/>
    </source>
</evidence>
<comment type="subcellular location">
    <subcellularLocation>
        <location evidence="2">Cytoplasm</location>
        <location evidence="2">Perinuclear region</location>
    </subcellularLocation>
    <subcellularLocation>
        <location evidence="1">Nucleus</location>
    </subcellularLocation>
</comment>
<keyword evidence="5" id="KW-0227">DNA damage</keyword>
<protein>
    <recommendedName>
        <fullName evidence="3">PCNA-associated factor</fullName>
    </recommendedName>
    <alternativeName>
        <fullName evidence="8">PCNA-associated factor of 15 kDa</fullName>
    </alternativeName>
    <alternativeName>
        <fullName evidence="9">PCNA-clamp-associated factor</fullName>
    </alternativeName>
</protein>
<evidence type="ECO:0000256" key="2">
    <source>
        <dbReference type="ARBA" id="ARBA00004556"/>
    </source>
</evidence>
<gene>
    <name evidence="12" type="primary">PCLAF</name>
</gene>
<feature type="region of interest" description="Disordered" evidence="10">
    <location>
        <begin position="60"/>
        <end position="110"/>
    </location>
</feature>
<keyword evidence="13" id="KW-1185">Reference proteome</keyword>
<feature type="region of interest" description="Disordered" evidence="10">
    <location>
        <begin position="1"/>
        <end position="39"/>
    </location>
</feature>
<evidence type="ECO:0000256" key="5">
    <source>
        <dbReference type="ARBA" id="ARBA00022763"/>
    </source>
</evidence>
<dbReference type="Proteomes" id="UP000000539">
    <property type="component" value="Chromosome 10"/>
</dbReference>
<dbReference type="GO" id="GO:0048471">
    <property type="term" value="C:perinuclear region of cytoplasm"/>
    <property type="evidence" value="ECO:0007669"/>
    <property type="project" value="UniProtKB-SubCell"/>
</dbReference>